<proteinExistence type="inferred from homology"/>
<dbReference type="InterPro" id="IPR037185">
    <property type="entry name" value="EmrE-like"/>
</dbReference>
<feature type="transmembrane region" description="Helical" evidence="7">
    <location>
        <begin position="246"/>
        <end position="266"/>
    </location>
</feature>
<accession>A0A421BKV5</accession>
<feature type="transmembrane region" description="Helical" evidence="7">
    <location>
        <begin position="42"/>
        <end position="63"/>
    </location>
</feature>
<dbReference type="GO" id="GO:0016020">
    <property type="term" value="C:membrane"/>
    <property type="evidence" value="ECO:0007669"/>
    <property type="project" value="UniProtKB-SubCell"/>
</dbReference>
<dbReference type="InterPro" id="IPR000620">
    <property type="entry name" value="EamA_dom"/>
</dbReference>
<dbReference type="EMBL" id="RCHI01000015">
    <property type="protein sequence ID" value="RLL63684.1"/>
    <property type="molecule type" value="Genomic_DNA"/>
</dbReference>
<comment type="subcellular location">
    <subcellularLocation>
        <location evidence="1">Membrane</location>
        <topology evidence="1">Multi-pass membrane protein</topology>
    </subcellularLocation>
</comment>
<feature type="transmembrane region" description="Helical" evidence="7">
    <location>
        <begin position="151"/>
        <end position="168"/>
    </location>
</feature>
<dbReference type="PANTHER" id="PTHR22911:SF6">
    <property type="entry name" value="SOLUTE CARRIER FAMILY 35 MEMBER G1"/>
    <property type="match status" value="1"/>
</dbReference>
<dbReference type="RefSeq" id="WP_121534377.1">
    <property type="nucleotide sequence ID" value="NZ_RCHI01000015.1"/>
</dbReference>
<keyword evidence="3 7" id="KW-0812">Transmembrane</keyword>
<feature type="transmembrane region" description="Helical" evidence="7">
    <location>
        <begin position="272"/>
        <end position="290"/>
    </location>
</feature>
<feature type="domain" description="EamA" evidence="8">
    <location>
        <begin position="9"/>
        <end position="141"/>
    </location>
</feature>
<gene>
    <name evidence="9" type="ORF">DYS74_14345</name>
</gene>
<evidence type="ECO:0000256" key="6">
    <source>
        <dbReference type="SAM" id="MobiDB-lite"/>
    </source>
</evidence>
<feature type="compositionally biased region" description="Low complexity" evidence="6">
    <location>
        <begin position="307"/>
        <end position="325"/>
    </location>
</feature>
<feature type="transmembrane region" description="Helical" evidence="7">
    <location>
        <begin position="127"/>
        <end position="145"/>
    </location>
</feature>
<evidence type="ECO:0000313" key="10">
    <source>
        <dbReference type="Proteomes" id="UP000279673"/>
    </source>
</evidence>
<dbReference type="SUPFAM" id="SSF103481">
    <property type="entry name" value="Multidrug resistance efflux transporter EmrE"/>
    <property type="match status" value="2"/>
</dbReference>
<sequence length="325" mass="34556">MTRPDRIFPGIALMLTFCALAPLIDVASKLAAQAVPVGTVTLGRYVVQGLLMAPLVVALRLPLRIGGRVLALSVARAFVSMTATYCFVAAVQVMPIADALAIAFVEPFVILFIGRFVLHEEVGPRRLAASVVGFIGALFVIQPSFSHFGAVAFFPLGTAVSFALYILLTRALSRDVDPVVMQFHTAVFATLLCLPLLALGSSSGLSELSFGRPEGIFWLWCACVGIASTVSHMAMSYALSFAPSSTLAPLHYFEMLTATLFGYLVFGDFPNLLTWIGVAIITGSGLYIIHRERITATRARQARRPDAASAAAPASLPPGKAAPGR</sequence>
<evidence type="ECO:0000256" key="7">
    <source>
        <dbReference type="SAM" id="Phobius"/>
    </source>
</evidence>
<comment type="similarity">
    <text evidence="2">Belongs to the drug/metabolite transporter (DMT) superfamily. 10 TMS drug/metabolite exporter (DME) (TC 2.A.7.3) family.</text>
</comment>
<dbReference type="AlphaFoldDB" id="A0A421BKV5"/>
<keyword evidence="10" id="KW-1185">Reference proteome</keyword>
<dbReference type="Pfam" id="PF00892">
    <property type="entry name" value="EamA"/>
    <property type="match status" value="2"/>
</dbReference>
<comment type="caution">
    <text evidence="9">The sequence shown here is derived from an EMBL/GenBank/DDBJ whole genome shotgun (WGS) entry which is preliminary data.</text>
</comment>
<evidence type="ECO:0000259" key="8">
    <source>
        <dbReference type="Pfam" id="PF00892"/>
    </source>
</evidence>
<feature type="transmembrane region" description="Helical" evidence="7">
    <location>
        <begin position="217"/>
        <end position="239"/>
    </location>
</feature>
<feature type="transmembrane region" description="Helical" evidence="7">
    <location>
        <begin position="99"/>
        <end position="118"/>
    </location>
</feature>
<feature type="transmembrane region" description="Helical" evidence="7">
    <location>
        <begin position="70"/>
        <end position="93"/>
    </location>
</feature>
<evidence type="ECO:0000256" key="5">
    <source>
        <dbReference type="ARBA" id="ARBA00023136"/>
    </source>
</evidence>
<reference evidence="9 10" key="1">
    <citation type="submission" date="2018-10" db="EMBL/GenBank/DDBJ databases">
        <title>Rhodobacter sp . BO-81.</title>
        <authorList>
            <person name="Im W.T."/>
        </authorList>
    </citation>
    <scope>NUCLEOTIDE SEQUENCE [LARGE SCALE GENOMIC DNA]</scope>
    <source>
        <strain evidence="9 10">BO-81</strain>
    </source>
</reference>
<evidence type="ECO:0000256" key="2">
    <source>
        <dbReference type="ARBA" id="ARBA00009853"/>
    </source>
</evidence>
<feature type="transmembrane region" description="Helical" evidence="7">
    <location>
        <begin position="180"/>
        <end position="197"/>
    </location>
</feature>
<keyword evidence="4 7" id="KW-1133">Transmembrane helix</keyword>
<name>A0A421BKV5_9RHOB</name>
<protein>
    <submittedName>
        <fullName evidence="9">DMT family transporter</fullName>
    </submittedName>
</protein>
<evidence type="ECO:0000256" key="3">
    <source>
        <dbReference type="ARBA" id="ARBA00022692"/>
    </source>
</evidence>
<evidence type="ECO:0000256" key="4">
    <source>
        <dbReference type="ARBA" id="ARBA00022989"/>
    </source>
</evidence>
<evidence type="ECO:0000256" key="1">
    <source>
        <dbReference type="ARBA" id="ARBA00004141"/>
    </source>
</evidence>
<keyword evidence="5 7" id="KW-0472">Membrane</keyword>
<feature type="region of interest" description="Disordered" evidence="6">
    <location>
        <begin position="299"/>
        <end position="325"/>
    </location>
</feature>
<dbReference type="Proteomes" id="UP000279673">
    <property type="component" value="Unassembled WGS sequence"/>
</dbReference>
<organism evidence="9 10">
    <name type="scientific">Paenirhodobacter hankyongi</name>
    <dbReference type="NCBI Taxonomy" id="2294033"/>
    <lineage>
        <taxon>Bacteria</taxon>
        <taxon>Pseudomonadati</taxon>
        <taxon>Pseudomonadota</taxon>
        <taxon>Alphaproteobacteria</taxon>
        <taxon>Rhodobacterales</taxon>
        <taxon>Rhodobacter group</taxon>
        <taxon>Paenirhodobacter</taxon>
    </lineage>
</organism>
<dbReference type="PANTHER" id="PTHR22911">
    <property type="entry name" value="ACYL-MALONYL CONDENSING ENZYME-RELATED"/>
    <property type="match status" value="1"/>
</dbReference>
<evidence type="ECO:0000313" key="9">
    <source>
        <dbReference type="EMBL" id="RLL63684.1"/>
    </source>
</evidence>
<feature type="domain" description="EamA" evidence="8">
    <location>
        <begin position="153"/>
        <end position="284"/>
    </location>
</feature>